<dbReference type="InterPro" id="IPR000160">
    <property type="entry name" value="GGDEF_dom"/>
</dbReference>
<dbReference type="SUPFAM" id="SSF55073">
    <property type="entry name" value="Nucleotide cyclase"/>
    <property type="match status" value="1"/>
</dbReference>
<dbReference type="CDD" id="cd01949">
    <property type="entry name" value="GGDEF"/>
    <property type="match status" value="1"/>
</dbReference>
<gene>
    <name evidence="5" type="ORF">JK386_09930</name>
</gene>
<dbReference type="SMART" id="SM00091">
    <property type="entry name" value="PAS"/>
    <property type="match status" value="2"/>
</dbReference>
<dbReference type="PROSITE" id="PS50883">
    <property type="entry name" value="EAL"/>
    <property type="match status" value="1"/>
</dbReference>
<evidence type="ECO:0000259" key="3">
    <source>
        <dbReference type="PROSITE" id="PS50883"/>
    </source>
</evidence>
<dbReference type="EMBL" id="JAERTX010000007">
    <property type="protein sequence ID" value="MBM9460223.1"/>
    <property type="molecule type" value="Genomic_DNA"/>
</dbReference>
<dbReference type="SMART" id="SM00267">
    <property type="entry name" value="GGDEF"/>
    <property type="match status" value="1"/>
</dbReference>
<dbReference type="CDD" id="cd00130">
    <property type="entry name" value="PAS"/>
    <property type="match status" value="2"/>
</dbReference>
<feature type="domain" description="PAS" evidence="1">
    <location>
        <begin position="152"/>
        <end position="194"/>
    </location>
</feature>
<dbReference type="Pfam" id="PF13426">
    <property type="entry name" value="PAS_9"/>
    <property type="match status" value="1"/>
</dbReference>
<dbReference type="InterPro" id="IPR043128">
    <property type="entry name" value="Rev_trsase/Diguanyl_cyclase"/>
</dbReference>
<sequence length="703" mass="77738">MDTRVQGTAPHDVGVRGYDQVRMVVDAVPGAILVTDASGRIVLANPEAERSFGYTHDELLSLTVENLLPERFRLGHADLRAAFALAPSRRQMGTGRELYARRKDGSELPVEIGLNPIVIDGEQHVIASVIDITERLRAQRLAEDARGDGIRRSVLDTIPVSTLVTDERGRILNANPAAQVLLGYERDELVGMSLNDIDGVGRDIYDDGSLLASGAEVEDYEWVYRHRSGELVPVQQAIVRLDPAATGGEAFLVVSYDITHRIETREHVEHLASHDALTNLPNRSLLLRHLETLLTDLPDDGRELVLILFDLDHFKRINDSLGHHVGDELLVAVADRLRAWTRRDDFVARLGGDEFVMVFRSVRLGEELDARLRELMADLLAPVVVDGYELAVTGSVGGARCPRDGVDAGELLKHADIAMYRAKASGRNELQWFEPHMMEENRDRLALSAALRQALDRPDLGELSVAYQPQLDLRTGEMVGVEALARWRSTTMGQVPPDTFVAVAEDGGMISRLGGWVLRTACADLALMQDRLDRKLRLAVNVSPRQMRGTAWLEEIAEALEHSGIAPEQLEVEITEGMLIEDHVDTVAMLTALRRLGVTIVVDDFGRGYSSLAYLTRFPIDKIKIDRSFVQAITAVEESAAIVDAIIVMAHALGMSVVAEGVETEVQERYLRKRGCDEVQGYRYSPGVPLRAVVEVAKRLDQA</sequence>
<dbReference type="Gene3D" id="3.30.70.270">
    <property type="match status" value="1"/>
</dbReference>
<dbReference type="Proteomes" id="UP000663791">
    <property type="component" value="Unassembled WGS sequence"/>
</dbReference>
<evidence type="ECO:0000259" key="4">
    <source>
        <dbReference type="PROSITE" id="PS50887"/>
    </source>
</evidence>
<organism evidence="5 6">
    <name type="scientific">Nocardioides faecalis</name>
    <dbReference type="NCBI Taxonomy" id="2803858"/>
    <lineage>
        <taxon>Bacteria</taxon>
        <taxon>Bacillati</taxon>
        <taxon>Actinomycetota</taxon>
        <taxon>Actinomycetes</taxon>
        <taxon>Propionibacteriales</taxon>
        <taxon>Nocardioidaceae</taxon>
        <taxon>Nocardioides</taxon>
    </lineage>
</organism>
<dbReference type="Pfam" id="PF00563">
    <property type="entry name" value="EAL"/>
    <property type="match status" value="1"/>
</dbReference>
<dbReference type="PANTHER" id="PTHR44757">
    <property type="entry name" value="DIGUANYLATE CYCLASE DGCP"/>
    <property type="match status" value="1"/>
</dbReference>
<evidence type="ECO:0000313" key="5">
    <source>
        <dbReference type="EMBL" id="MBM9460223.1"/>
    </source>
</evidence>
<dbReference type="InterPro" id="IPR029787">
    <property type="entry name" value="Nucleotide_cyclase"/>
</dbReference>
<dbReference type="InterPro" id="IPR052155">
    <property type="entry name" value="Biofilm_reg_signaling"/>
</dbReference>
<dbReference type="AlphaFoldDB" id="A0A938Y8Q1"/>
<dbReference type="GO" id="GO:0006355">
    <property type="term" value="P:regulation of DNA-templated transcription"/>
    <property type="evidence" value="ECO:0007669"/>
    <property type="project" value="InterPro"/>
</dbReference>
<comment type="caution">
    <text evidence="5">The sequence shown here is derived from an EMBL/GenBank/DDBJ whole genome shotgun (WGS) entry which is preliminary data.</text>
</comment>
<dbReference type="Pfam" id="PF00989">
    <property type="entry name" value="PAS"/>
    <property type="match status" value="1"/>
</dbReference>
<keyword evidence="6" id="KW-1185">Reference proteome</keyword>
<dbReference type="RefSeq" id="WP_205291530.1">
    <property type="nucleotide sequence ID" value="NZ_CP074406.1"/>
</dbReference>
<dbReference type="SMART" id="SM00086">
    <property type="entry name" value="PAC"/>
    <property type="match status" value="2"/>
</dbReference>
<protein>
    <submittedName>
        <fullName evidence="5">EAL domain-containing protein</fullName>
    </submittedName>
</protein>
<dbReference type="SUPFAM" id="SSF55785">
    <property type="entry name" value="PYP-like sensor domain (PAS domain)"/>
    <property type="match status" value="2"/>
</dbReference>
<feature type="domain" description="GGDEF" evidence="4">
    <location>
        <begin position="302"/>
        <end position="435"/>
    </location>
</feature>
<evidence type="ECO:0000259" key="1">
    <source>
        <dbReference type="PROSITE" id="PS50112"/>
    </source>
</evidence>
<dbReference type="PANTHER" id="PTHR44757:SF2">
    <property type="entry name" value="BIOFILM ARCHITECTURE MAINTENANCE PROTEIN MBAA"/>
    <property type="match status" value="1"/>
</dbReference>
<dbReference type="PROSITE" id="PS50887">
    <property type="entry name" value="GGDEF"/>
    <property type="match status" value="1"/>
</dbReference>
<dbReference type="InterPro" id="IPR013767">
    <property type="entry name" value="PAS_fold"/>
</dbReference>
<dbReference type="InterPro" id="IPR001633">
    <property type="entry name" value="EAL_dom"/>
</dbReference>
<evidence type="ECO:0000259" key="2">
    <source>
        <dbReference type="PROSITE" id="PS50113"/>
    </source>
</evidence>
<proteinExistence type="predicted"/>
<dbReference type="PROSITE" id="PS50113">
    <property type="entry name" value="PAC"/>
    <property type="match status" value="1"/>
</dbReference>
<dbReference type="SUPFAM" id="SSF141868">
    <property type="entry name" value="EAL domain-like"/>
    <property type="match status" value="1"/>
</dbReference>
<dbReference type="NCBIfam" id="TIGR00254">
    <property type="entry name" value="GGDEF"/>
    <property type="match status" value="1"/>
</dbReference>
<dbReference type="Pfam" id="PF00990">
    <property type="entry name" value="GGDEF"/>
    <property type="match status" value="1"/>
</dbReference>
<dbReference type="Gene3D" id="3.30.450.20">
    <property type="entry name" value="PAS domain"/>
    <property type="match status" value="2"/>
</dbReference>
<feature type="domain" description="PAC" evidence="2">
    <location>
        <begin position="94"/>
        <end position="144"/>
    </location>
</feature>
<dbReference type="CDD" id="cd01948">
    <property type="entry name" value="EAL"/>
    <property type="match status" value="1"/>
</dbReference>
<reference evidence="5" key="1">
    <citation type="submission" date="2021-01" db="EMBL/GenBank/DDBJ databases">
        <title>Novel species in genus Nocardioides.</title>
        <authorList>
            <person name="Zhang G."/>
        </authorList>
    </citation>
    <scope>NUCLEOTIDE SEQUENCE</scope>
    <source>
        <strain evidence="5">Zg-536</strain>
    </source>
</reference>
<dbReference type="InterPro" id="IPR000014">
    <property type="entry name" value="PAS"/>
</dbReference>
<dbReference type="PROSITE" id="PS50112">
    <property type="entry name" value="PAS"/>
    <property type="match status" value="2"/>
</dbReference>
<dbReference type="InterPro" id="IPR035919">
    <property type="entry name" value="EAL_sf"/>
</dbReference>
<name>A0A938Y8Q1_9ACTN</name>
<dbReference type="InterPro" id="IPR035965">
    <property type="entry name" value="PAS-like_dom_sf"/>
</dbReference>
<dbReference type="Gene3D" id="3.20.20.450">
    <property type="entry name" value="EAL domain"/>
    <property type="match status" value="1"/>
</dbReference>
<feature type="domain" description="EAL" evidence="3">
    <location>
        <begin position="444"/>
        <end position="701"/>
    </location>
</feature>
<dbReference type="SMART" id="SM00052">
    <property type="entry name" value="EAL"/>
    <property type="match status" value="1"/>
</dbReference>
<feature type="domain" description="PAS" evidence="1">
    <location>
        <begin position="17"/>
        <end position="70"/>
    </location>
</feature>
<dbReference type="InterPro" id="IPR000700">
    <property type="entry name" value="PAS-assoc_C"/>
</dbReference>
<accession>A0A938Y8Q1</accession>
<evidence type="ECO:0000313" key="6">
    <source>
        <dbReference type="Proteomes" id="UP000663791"/>
    </source>
</evidence>
<dbReference type="NCBIfam" id="TIGR00229">
    <property type="entry name" value="sensory_box"/>
    <property type="match status" value="2"/>
</dbReference>
<dbReference type="InterPro" id="IPR001610">
    <property type="entry name" value="PAC"/>
</dbReference>